<dbReference type="Gene3D" id="1.20.5.3310">
    <property type="match status" value="1"/>
</dbReference>
<comment type="subcellular location">
    <subcellularLocation>
        <location evidence="1 9">Cell membrane</location>
        <topology evidence="1 9">Single-pass membrane protein</topology>
    </subcellularLocation>
</comment>
<comment type="function">
    <text evidence="9">Part of the twin-arginine translocation (Tat) system that transports large folded proteins containing a characteristic twin-arginine motif in their signal peptide across membranes. TatA could form the protein-conducting channel of the Tat system.</text>
</comment>
<dbReference type="STRING" id="454194.PYK22_02230"/>
<accession>A0A0B6WYP5</accession>
<dbReference type="InterPro" id="IPR006312">
    <property type="entry name" value="TatA/E"/>
</dbReference>
<keyword evidence="2 9" id="KW-0813">Transport</keyword>
<dbReference type="HAMAP" id="MF_00236">
    <property type="entry name" value="TatA_E"/>
    <property type="match status" value="1"/>
</dbReference>
<dbReference type="Pfam" id="PF02416">
    <property type="entry name" value="TatA_B_E"/>
    <property type="match status" value="1"/>
</dbReference>
<reference evidence="11 12" key="2">
    <citation type="submission" date="2015-01" db="EMBL/GenBank/DDBJ databases">
        <title>Complete genome sequence of Pyrinomonas methylaliphatogenes type strain K22T.</title>
        <authorList>
            <person name="Lee K.C.Y."/>
            <person name="Power J.F."/>
            <person name="Dunfield P.F."/>
            <person name="Morgan X.C."/>
            <person name="Huttenhower C."/>
            <person name="Stott M.B."/>
        </authorList>
    </citation>
    <scope>NUCLEOTIDE SEQUENCE [LARGE SCALE GENOMIC DNA]</scope>
    <source>
        <strain evidence="11 12">K22</strain>
    </source>
</reference>
<evidence type="ECO:0000256" key="2">
    <source>
        <dbReference type="ARBA" id="ARBA00022448"/>
    </source>
</evidence>
<name>A0A0B6WYP5_9BACT</name>
<dbReference type="InterPro" id="IPR003369">
    <property type="entry name" value="TatA/B/E"/>
</dbReference>
<reference evidence="11 12" key="1">
    <citation type="submission" date="2013-12" db="EMBL/GenBank/DDBJ databases">
        <authorList>
            <person name="Stott M."/>
        </authorList>
    </citation>
    <scope>NUCLEOTIDE SEQUENCE [LARGE SCALE GENOMIC DNA]</scope>
    <source>
        <strain evidence="11 12">K22</strain>
    </source>
</reference>
<keyword evidence="7 9" id="KW-0811">Translocation</keyword>
<protein>
    <recommendedName>
        <fullName evidence="9">Sec-independent protein translocase protein TatA</fullName>
    </recommendedName>
</protein>
<keyword evidence="3 9" id="KW-1003">Cell membrane</keyword>
<keyword evidence="8 9" id="KW-0472">Membrane</keyword>
<dbReference type="GO" id="GO:0033281">
    <property type="term" value="C:TAT protein transport complex"/>
    <property type="evidence" value="ECO:0007669"/>
    <property type="project" value="UniProtKB-UniRule"/>
</dbReference>
<evidence type="ECO:0000256" key="1">
    <source>
        <dbReference type="ARBA" id="ARBA00004162"/>
    </source>
</evidence>
<keyword evidence="4 9" id="KW-0812">Transmembrane</keyword>
<comment type="similarity">
    <text evidence="9">Belongs to the TatA/E family.</text>
</comment>
<dbReference type="NCBIfam" id="TIGR01411">
    <property type="entry name" value="tatAE"/>
    <property type="match status" value="1"/>
</dbReference>
<feature type="compositionally biased region" description="Basic and acidic residues" evidence="10">
    <location>
        <begin position="56"/>
        <end position="85"/>
    </location>
</feature>
<keyword evidence="6 9" id="KW-1133">Transmembrane helix</keyword>
<gene>
    <name evidence="9" type="primary">tatA</name>
    <name evidence="11" type="ORF">PYK22_02230</name>
</gene>
<dbReference type="Proteomes" id="UP000031518">
    <property type="component" value="Unassembled WGS sequence"/>
</dbReference>
<evidence type="ECO:0000256" key="8">
    <source>
        <dbReference type="ARBA" id="ARBA00023136"/>
    </source>
</evidence>
<keyword evidence="12" id="KW-1185">Reference proteome</keyword>
<keyword evidence="5 9" id="KW-0653">Protein transport</keyword>
<evidence type="ECO:0000256" key="3">
    <source>
        <dbReference type="ARBA" id="ARBA00022475"/>
    </source>
</evidence>
<dbReference type="PANTHER" id="PTHR42982">
    <property type="entry name" value="SEC-INDEPENDENT PROTEIN TRANSLOCASE PROTEIN TATA"/>
    <property type="match status" value="1"/>
</dbReference>
<feature type="region of interest" description="Disordered" evidence="10">
    <location>
        <begin position="45"/>
        <end position="85"/>
    </location>
</feature>
<dbReference type="GO" id="GO:0008320">
    <property type="term" value="F:protein transmembrane transporter activity"/>
    <property type="evidence" value="ECO:0007669"/>
    <property type="project" value="UniProtKB-UniRule"/>
</dbReference>
<comment type="subunit">
    <text evidence="9">Forms a complex with TatC.</text>
</comment>
<evidence type="ECO:0000256" key="5">
    <source>
        <dbReference type="ARBA" id="ARBA00022927"/>
    </source>
</evidence>
<evidence type="ECO:0000256" key="7">
    <source>
        <dbReference type="ARBA" id="ARBA00023010"/>
    </source>
</evidence>
<dbReference type="AlphaFoldDB" id="A0A0B6WYP5"/>
<sequence length="85" mass="9463">MYQMALGYQELLLILFILLLLFGSSRLPELARGLGKSIREFKRGVSEGEAAGSENEPVRREALRAPDGERLEDARSTASRAEKAR</sequence>
<evidence type="ECO:0000256" key="10">
    <source>
        <dbReference type="SAM" id="MobiDB-lite"/>
    </source>
</evidence>
<dbReference type="GO" id="GO:0043953">
    <property type="term" value="P:protein transport by the Tat complex"/>
    <property type="evidence" value="ECO:0007669"/>
    <property type="project" value="UniProtKB-UniRule"/>
</dbReference>
<evidence type="ECO:0000313" key="12">
    <source>
        <dbReference type="Proteomes" id="UP000031518"/>
    </source>
</evidence>
<dbReference type="EMBL" id="CBXV010000007">
    <property type="protein sequence ID" value="CDM66216.1"/>
    <property type="molecule type" value="Genomic_DNA"/>
</dbReference>
<evidence type="ECO:0000256" key="6">
    <source>
        <dbReference type="ARBA" id="ARBA00022989"/>
    </source>
</evidence>
<proteinExistence type="inferred from homology"/>
<evidence type="ECO:0000313" key="11">
    <source>
        <dbReference type="EMBL" id="CDM66216.1"/>
    </source>
</evidence>
<evidence type="ECO:0000256" key="9">
    <source>
        <dbReference type="HAMAP-Rule" id="MF_00236"/>
    </source>
</evidence>
<organism evidence="11 12">
    <name type="scientific">Pyrinomonas methylaliphatogenes</name>
    <dbReference type="NCBI Taxonomy" id="454194"/>
    <lineage>
        <taxon>Bacteria</taxon>
        <taxon>Pseudomonadati</taxon>
        <taxon>Acidobacteriota</taxon>
        <taxon>Blastocatellia</taxon>
        <taxon>Blastocatellales</taxon>
        <taxon>Pyrinomonadaceae</taxon>
        <taxon>Pyrinomonas</taxon>
    </lineage>
</organism>
<evidence type="ECO:0000256" key="4">
    <source>
        <dbReference type="ARBA" id="ARBA00022692"/>
    </source>
</evidence>
<dbReference type="PANTHER" id="PTHR42982:SF1">
    <property type="entry name" value="SEC-INDEPENDENT PROTEIN TRANSLOCASE PROTEIN TATA"/>
    <property type="match status" value="1"/>
</dbReference>
<dbReference type="RefSeq" id="WP_211197680.1">
    <property type="nucleotide sequence ID" value="NZ_CBXV010000007.1"/>
</dbReference>